<reference evidence="10" key="1">
    <citation type="submission" date="2017-02" db="UniProtKB">
        <authorList>
            <consortium name="WormBaseParasite"/>
        </authorList>
    </citation>
    <scope>IDENTIFICATION</scope>
</reference>
<dbReference type="STRING" id="451379.A0A0N5AJW0"/>
<dbReference type="Proteomes" id="UP000046393">
    <property type="component" value="Unplaced"/>
</dbReference>
<evidence type="ECO:0000256" key="5">
    <source>
        <dbReference type="ARBA" id="ARBA00023239"/>
    </source>
</evidence>
<comment type="catalytic activity">
    <reaction evidence="6">
        <text>hydrogencarbonate + H(+) = CO2 + H2O</text>
        <dbReference type="Rhea" id="RHEA:10748"/>
        <dbReference type="ChEBI" id="CHEBI:15377"/>
        <dbReference type="ChEBI" id="CHEBI:15378"/>
        <dbReference type="ChEBI" id="CHEBI:16526"/>
        <dbReference type="ChEBI" id="CHEBI:17544"/>
        <dbReference type="EC" id="4.2.1.1"/>
    </reaction>
</comment>
<protein>
    <recommendedName>
        <fullName evidence="2">carbonic anhydrase</fullName>
        <ecNumber evidence="2">4.2.1.1</ecNumber>
    </recommendedName>
</protein>
<evidence type="ECO:0000256" key="3">
    <source>
        <dbReference type="ARBA" id="ARBA00022723"/>
    </source>
</evidence>
<evidence type="ECO:0000259" key="8">
    <source>
        <dbReference type="PROSITE" id="PS51144"/>
    </source>
</evidence>
<keyword evidence="5" id="KW-0456">Lyase</keyword>
<dbReference type="WBParaSite" id="SMUV_0000475801-mRNA-1">
    <property type="protein sequence ID" value="SMUV_0000475801-mRNA-1"/>
    <property type="gene ID" value="SMUV_0000475801"/>
</dbReference>
<dbReference type="InterPro" id="IPR001148">
    <property type="entry name" value="CA_dom"/>
</dbReference>
<dbReference type="SUPFAM" id="SSF51069">
    <property type="entry name" value="Carbonic anhydrase"/>
    <property type="match status" value="1"/>
</dbReference>
<dbReference type="CDD" id="cd00326">
    <property type="entry name" value="alpha_CA"/>
    <property type="match status" value="1"/>
</dbReference>
<dbReference type="InterPro" id="IPR036398">
    <property type="entry name" value="CA_dom_sf"/>
</dbReference>
<dbReference type="PANTHER" id="PTHR18952:SF265">
    <property type="entry name" value="CARBONIC ANHYDRASE"/>
    <property type="match status" value="1"/>
</dbReference>
<dbReference type="EC" id="4.2.1.1" evidence="2"/>
<evidence type="ECO:0000313" key="10">
    <source>
        <dbReference type="WBParaSite" id="SMUV_0000475801-mRNA-1"/>
    </source>
</evidence>
<sequence>MLSSQILINIWLLLIYTDSCYCQDSLRKQYARKVSSQRLKKSSRIGQSGRYSTNQDDMFFLGNQTYNEYENYSYGPNGYPSTWPAFCTKGKYQSPIDLRNAVVTRRKPFVTYVNYDVSGIVQILNDGHTIKLTGFRWADYGPYVMHNIDGRYKFYRLKQVQFHWGPKDLLGSEHTFAGFHMPLEIQFVHERVRTPKGPVIKNDILIVAVLGTTIVERNSRISTFGGITAALPLLVEPGSAVVRRLGSLMDMIPDDTHSFYYYHGSRTVPNCEENVSWLVLDNAIYVSRAEACHSLLLLTLNWLLNLSLSS</sequence>
<evidence type="ECO:0000256" key="6">
    <source>
        <dbReference type="ARBA" id="ARBA00048348"/>
    </source>
</evidence>
<comment type="similarity">
    <text evidence="1">Belongs to the alpha-carbonic anhydrase family.</text>
</comment>
<evidence type="ECO:0000256" key="4">
    <source>
        <dbReference type="ARBA" id="ARBA00022833"/>
    </source>
</evidence>
<evidence type="ECO:0000256" key="1">
    <source>
        <dbReference type="ARBA" id="ARBA00010718"/>
    </source>
</evidence>
<feature type="signal peptide" evidence="7">
    <location>
        <begin position="1"/>
        <end position="22"/>
    </location>
</feature>
<dbReference type="AlphaFoldDB" id="A0A0N5AJW0"/>
<keyword evidence="9" id="KW-1185">Reference proteome</keyword>
<keyword evidence="3" id="KW-0479">Metal-binding</keyword>
<dbReference type="Gene3D" id="3.10.200.10">
    <property type="entry name" value="Alpha carbonic anhydrase"/>
    <property type="match status" value="1"/>
</dbReference>
<dbReference type="PANTHER" id="PTHR18952">
    <property type="entry name" value="CARBONIC ANHYDRASE"/>
    <property type="match status" value="1"/>
</dbReference>
<organism evidence="9 10">
    <name type="scientific">Syphacia muris</name>
    <dbReference type="NCBI Taxonomy" id="451379"/>
    <lineage>
        <taxon>Eukaryota</taxon>
        <taxon>Metazoa</taxon>
        <taxon>Ecdysozoa</taxon>
        <taxon>Nematoda</taxon>
        <taxon>Chromadorea</taxon>
        <taxon>Rhabditida</taxon>
        <taxon>Spirurina</taxon>
        <taxon>Oxyuridomorpha</taxon>
        <taxon>Oxyuroidea</taxon>
        <taxon>Oxyuridae</taxon>
        <taxon>Syphacia</taxon>
    </lineage>
</organism>
<dbReference type="SMART" id="SM01057">
    <property type="entry name" value="Carb_anhydrase"/>
    <property type="match status" value="1"/>
</dbReference>
<feature type="domain" description="Alpha-carbonic anhydrase" evidence="8">
    <location>
        <begin position="70"/>
        <end position="310"/>
    </location>
</feature>
<evidence type="ECO:0000256" key="7">
    <source>
        <dbReference type="SAM" id="SignalP"/>
    </source>
</evidence>
<dbReference type="InterPro" id="IPR023561">
    <property type="entry name" value="Carbonic_anhydrase_a-class"/>
</dbReference>
<keyword evidence="4" id="KW-0862">Zinc</keyword>
<dbReference type="Pfam" id="PF00194">
    <property type="entry name" value="Carb_anhydrase"/>
    <property type="match status" value="1"/>
</dbReference>
<keyword evidence="7" id="KW-0732">Signal</keyword>
<evidence type="ECO:0000313" key="9">
    <source>
        <dbReference type="Proteomes" id="UP000046393"/>
    </source>
</evidence>
<dbReference type="GO" id="GO:0008270">
    <property type="term" value="F:zinc ion binding"/>
    <property type="evidence" value="ECO:0007669"/>
    <property type="project" value="InterPro"/>
</dbReference>
<dbReference type="GO" id="GO:0004089">
    <property type="term" value="F:carbonate dehydratase activity"/>
    <property type="evidence" value="ECO:0007669"/>
    <property type="project" value="UniProtKB-EC"/>
</dbReference>
<name>A0A0N5AJW0_9BILA</name>
<feature type="chain" id="PRO_5005893326" description="carbonic anhydrase" evidence="7">
    <location>
        <begin position="23"/>
        <end position="310"/>
    </location>
</feature>
<evidence type="ECO:0000256" key="2">
    <source>
        <dbReference type="ARBA" id="ARBA00012925"/>
    </source>
</evidence>
<accession>A0A0N5AJW0</accession>
<dbReference type="PROSITE" id="PS51144">
    <property type="entry name" value="ALPHA_CA_2"/>
    <property type="match status" value="1"/>
</dbReference>
<proteinExistence type="inferred from homology"/>